<reference evidence="9" key="1">
    <citation type="submission" date="2017-12" db="EMBL/GenBank/DDBJ databases">
        <title>First report on the novel genomospecies/subspecies of Pectobacterium carotovorum in Russia.</title>
        <authorList>
            <person name="Shirshikov F.V."/>
            <person name="Miroshnikov K."/>
            <person name="Toshakov S.V."/>
            <person name="Kabanova A.P."/>
            <person name="Barannik A.P."/>
            <person name="Shneider M."/>
            <person name="Ignatov A.N."/>
            <person name="Miroshnikov K.A."/>
        </authorList>
    </citation>
    <scope>NUCLEOTIDE SEQUENCE [LARGE SCALE GENOMIC DNA]</scope>
    <source>
        <strain evidence="9">F131</strain>
    </source>
</reference>
<organism evidence="9">
    <name type="scientific">Pectobacterium versatile</name>
    <dbReference type="NCBI Taxonomy" id="2488639"/>
    <lineage>
        <taxon>Bacteria</taxon>
        <taxon>Pseudomonadati</taxon>
        <taxon>Pseudomonadota</taxon>
        <taxon>Gammaproteobacteria</taxon>
        <taxon>Enterobacterales</taxon>
        <taxon>Pectobacteriaceae</taxon>
        <taxon>Pectobacterium</taxon>
    </lineage>
</organism>
<evidence type="ECO:0000256" key="3">
    <source>
        <dbReference type="ARBA" id="ARBA00022729"/>
    </source>
</evidence>
<dbReference type="InterPro" id="IPR008962">
    <property type="entry name" value="PapD-like_sf"/>
</dbReference>
<evidence type="ECO:0000256" key="4">
    <source>
        <dbReference type="ARBA" id="ARBA00022764"/>
    </source>
</evidence>
<dbReference type="InterPro" id="IPR016147">
    <property type="entry name" value="Pili_assmbl_chaperone_N"/>
</dbReference>
<name>A0A855M9X2_9GAMM</name>
<evidence type="ECO:0000256" key="1">
    <source>
        <dbReference type="ARBA" id="ARBA00004418"/>
    </source>
</evidence>
<keyword evidence="6" id="KW-0393">Immunoglobulin domain</keyword>
<feature type="chain" id="PRO_5032647987" evidence="7">
    <location>
        <begin position="27"/>
        <end position="249"/>
    </location>
</feature>
<feature type="domain" description="Pili assembly chaperone N-terminal" evidence="8">
    <location>
        <begin position="36"/>
        <end position="159"/>
    </location>
</feature>
<proteinExistence type="inferred from homology"/>
<dbReference type="InterPro" id="IPR050643">
    <property type="entry name" value="Periplasmic_pilus_chap"/>
</dbReference>
<protein>
    <submittedName>
        <fullName evidence="9">Molecular chaperone</fullName>
    </submittedName>
</protein>
<evidence type="ECO:0000256" key="2">
    <source>
        <dbReference type="ARBA" id="ARBA00007399"/>
    </source>
</evidence>
<keyword evidence="3 7" id="KW-0732">Signal</keyword>
<comment type="similarity">
    <text evidence="2">Belongs to the periplasmic pilus chaperone family.</text>
</comment>
<dbReference type="PANTHER" id="PTHR30251:SF9">
    <property type="entry name" value="CHAPERONE PROTEIN CAF1M"/>
    <property type="match status" value="1"/>
</dbReference>
<evidence type="ECO:0000256" key="5">
    <source>
        <dbReference type="ARBA" id="ARBA00023186"/>
    </source>
</evidence>
<feature type="signal peptide" evidence="7">
    <location>
        <begin position="1"/>
        <end position="26"/>
    </location>
</feature>
<evidence type="ECO:0000259" key="8">
    <source>
        <dbReference type="Pfam" id="PF00345"/>
    </source>
</evidence>
<sequence>MKRYNIQNFILSIFILAACSIFPSAAETQTNGLKFSLERLTYIEGEKSISVSLRNTDKVPFLIQANMKWLNEETGLNILDKKVPFPFVITPPLYKLEPGEYHSWRVFYAKQNGKLADDRESVFLVQLKAIPSTNEDHQSVQFTVMRTLLFKIYYRPEKLKDIQLEDVAEKLTFRKQGNQLFVRNNMPIYATFNILTVGNYSLKEEQLYVSVAPFSEQKYDIPEEATGIVTWNILDEYLFPTKTHTASLN</sequence>
<dbReference type="GO" id="GO:0030288">
    <property type="term" value="C:outer membrane-bounded periplasmic space"/>
    <property type="evidence" value="ECO:0007669"/>
    <property type="project" value="InterPro"/>
</dbReference>
<dbReference type="Gene3D" id="2.60.40.10">
    <property type="entry name" value="Immunoglobulins"/>
    <property type="match status" value="2"/>
</dbReference>
<evidence type="ECO:0000256" key="7">
    <source>
        <dbReference type="SAM" id="SignalP"/>
    </source>
</evidence>
<accession>A0A855M9X2</accession>
<comment type="caution">
    <text evidence="9">The sequence shown here is derived from an EMBL/GenBank/DDBJ whole genome shotgun (WGS) entry which is preliminary data.</text>
</comment>
<dbReference type="InterPro" id="IPR036316">
    <property type="entry name" value="Pili_assmbl_chap_C_dom_sf"/>
</dbReference>
<dbReference type="AlphaFoldDB" id="A0A855M9X2"/>
<dbReference type="SUPFAM" id="SSF49584">
    <property type="entry name" value="Periplasmic chaperone C-domain"/>
    <property type="match status" value="1"/>
</dbReference>
<dbReference type="SUPFAM" id="SSF49354">
    <property type="entry name" value="PapD-like"/>
    <property type="match status" value="1"/>
</dbReference>
<dbReference type="PANTHER" id="PTHR30251">
    <property type="entry name" value="PILUS ASSEMBLY CHAPERONE"/>
    <property type="match status" value="1"/>
</dbReference>
<comment type="subcellular location">
    <subcellularLocation>
        <location evidence="1">Periplasm</location>
    </subcellularLocation>
</comment>
<dbReference type="InterPro" id="IPR013783">
    <property type="entry name" value="Ig-like_fold"/>
</dbReference>
<keyword evidence="4" id="KW-0574">Periplasm</keyword>
<dbReference type="Pfam" id="PF00345">
    <property type="entry name" value="PapD_N"/>
    <property type="match status" value="1"/>
</dbReference>
<dbReference type="GO" id="GO:0071555">
    <property type="term" value="P:cell wall organization"/>
    <property type="evidence" value="ECO:0007669"/>
    <property type="project" value="InterPro"/>
</dbReference>
<evidence type="ECO:0000256" key="6">
    <source>
        <dbReference type="ARBA" id="ARBA00023319"/>
    </source>
</evidence>
<dbReference type="PRINTS" id="PR00969">
    <property type="entry name" value="CHAPERONPILI"/>
</dbReference>
<dbReference type="EMBL" id="PDVW01000056">
    <property type="protein sequence ID" value="POY47986.1"/>
    <property type="molecule type" value="Genomic_DNA"/>
</dbReference>
<gene>
    <name evidence="9" type="ORF">F131LOC_04281</name>
</gene>
<dbReference type="InterPro" id="IPR001829">
    <property type="entry name" value="Pili_assmbl_chaperone_bac"/>
</dbReference>
<evidence type="ECO:0000313" key="9">
    <source>
        <dbReference type="EMBL" id="POY47986.1"/>
    </source>
</evidence>
<dbReference type="PROSITE" id="PS51257">
    <property type="entry name" value="PROKAR_LIPOPROTEIN"/>
    <property type="match status" value="1"/>
</dbReference>
<keyword evidence="5" id="KW-0143">Chaperone</keyword>